<dbReference type="InterPro" id="IPR002586">
    <property type="entry name" value="CobQ/CobB/MinD/ParA_Nub-bd_dom"/>
</dbReference>
<evidence type="ECO:0000259" key="1">
    <source>
        <dbReference type="Pfam" id="PF01656"/>
    </source>
</evidence>
<gene>
    <name evidence="2" type="ORF">pE10SP1_p030</name>
</gene>
<organism evidence="2">
    <name type="scientific">Polaromonas sp. E10S</name>
    <dbReference type="NCBI Taxonomy" id="1840239"/>
    <lineage>
        <taxon>Bacteria</taxon>
        <taxon>Pseudomonadati</taxon>
        <taxon>Pseudomonadota</taxon>
        <taxon>Betaproteobacteria</taxon>
        <taxon>Burkholderiales</taxon>
        <taxon>Comamonadaceae</taxon>
        <taxon>Polaromonas</taxon>
    </lineage>
</organism>
<name>A0A2S1FHN5_9BURK</name>
<dbReference type="SUPFAM" id="SSF52540">
    <property type="entry name" value="P-loop containing nucleoside triphosphate hydrolases"/>
    <property type="match status" value="1"/>
</dbReference>
<dbReference type="Pfam" id="PF01656">
    <property type="entry name" value="CbiA"/>
    <property type="match status" value="1"/>
</dbReference>
<accession>A0A2S1FHN5</accession>
<dbReference type="InterPro" id="IPR050678">
    <property type="entry name" value="DNA_Partitioning_ATPase"/>
</dbReference>
<dbReference type="PANTHER" id="PTHR13696">
    <property type="entry name" value="P-LOOP CONTAINING NUCLEOSIDE TRIPHOSPHATE HYDROLASE"/>
    <property type="match status" value="1"/>
</dbReference>
<proteinExistence type="predicted"/>
<reference evidence="2" key="1">
    <citation type="submission" date="2018-01" db="EMBL/GenBank/DDBJ databases">
        <title>Plasmids of psychrophilic Polaromonas spp. isolated from Arctic and Antarctic glaciers.</title>
        <authorList>
            <person name="Dziewit L."/>
            <person name="Ciok A."/>
        </authorList>
    </citation>
    <scope>NUCLEOTIDE SEQUENCE</scope>
    <source>
        <plasmid evidence="2">pE10SP1</plasmid>
    </source>
</reference>
<dbReference type="PANTHER" id="PTHR13696:SF96">
    <property type="entry name" value="COBQ_COBB_MIND_PARA NUCLEOTIDE BINDING DOMAIN-CONTAINING PROTEIN"/>
    <property type="match status" value="1"/>
</dbReference>
<keyword evidence="2" id="KW-0614">Plasmid</keyword>
<dbReference type="AlphaFoldDB" id="A0A2S1FHN5"/>
<evidence type="ECO:0000313" key="2">
    <source>
        <dbReference type="EMBL" id="AWD71971.1"/>
    </source>
</evidence>
<dbReference type="CDD" id="cd02042">
    <property type="entry name" value="ParAB_family"/>
    <property type="match status" value="1"/>
</dbReference>
<dbReference type="RefSeq" id="WP_181374757.1">
    <property type="nucleotide sequence ID" value="NZ_MG869615.1"/>
</dbReference>
<feature type="domain" description="CobQ/CobB/MinD/ParA nucleotide binding" evidence="1">
    <location>
        <begin position="4"/>
        <end position="190"/>
    </location>
</feature>
<sequence>MIVTVGNTKGGVGKTTLAVNLAIARALAGRDVWLIDGDRQGTAQTAISIRADAGYTPGIACATYPDGPTLRAQVQQQASKFDDIIIDAGGRDSTALRAALVLSDVLLVPFAPRSYDVWALNDIASLVDEARSVRDGLRAVAILNCADPGESSTDNADAAAAVAEIPQFEYLNTPIRRRKAFANAAGQGLSVLELKPADRKALKELNTLISALF</sequence>
<geneLocation type="plasmid" evidence="2">
    <name>pE10SP1</name>
</geneLocation>
<dbReference type="EMBL" id="MG869615">
    <property type="protein sequence ID" value="AWD71971.1"/>
    <property type="molecule type" value="Genomic_DNA"/>
</dbReference>
<dbReference type="Gene3D" id="3.40.50.300">
    <property type="entry name" value="P-loop containing nucleotide triphosphate hydrolases"/>
    <property type="match status" value="1"/>
</dbReference>
<protein>
    <submittedName>
        <fullName evidence="2">Partitioning protein, ParA</fullName>
    </submittedName>
</protein>
<dbReference type="PIRSF" id="PIRSF009320">
    <property type="entry name" value="Nuc_binding_HP_1000"/>
    <property type="match status" value="1"/>
</dbReference>
<dbReference type="InterPro" id="IPR027417">
    <property type="entry name" value="P-loop_NTPase"/>
</dbReference>